<dbReference type="InterPro" id="IPR000192">
    <property type="entry name" value="Aminotrans_V_dom"/>
</dbReference>
<name>A0A418SEG7_9RHOB</name>
<evidence type="ECO:0000256" key="1">
    <source>
        <dbReference type="ARBA" id="ARBA00022898"/>
    </source>
</evidence>
<keyword evidence="1" id="KW-0663">Pyridoxal phosphate</keyword>
<evidence type="ECO:0000313" key="3">
    <source>
        <dbReference type="EMBL" id="QPM89705.1"/>
    </source>
</evidence>
<dbReference type="EMBL" id="CP060436">
    <property type="protein sequence ID" value="QPM89705.1"/>
    <property type="molecule type" value="Genomic_DNA"/>
</dbReference>
<keyword evidence="4" id="KW-1185">Reference proteome</keyword>
<dbReference type="PANTHER" id="PTHR43686">
    <property type="entry name" value="SULFURTRANSFERASE-RELATED"/>
    <property type="match status" value="1"/>
</dbReference>
<reference evidence="3 4" key="1">
    <citation type="submission" date="2020-08" db="EMBL/GenBank/DDBJ databases">
        <title>Genome sequence of Rhodobacteraceae bacterium Lw-13e.</title>
        <authorList>
            <person name="Poehlein A."/>
            <person name="Wolter L."/>
            <person name="Daniel R."/>
            <person name="Brinkhoff T."/>
        </authorList>
    </citation>
    <scope>NUCLEOTIDE SEQUENCE [LARGE SCALE GENOMIC DNA]</scope>
    <source>
        <strain evidence="3 4">Lw-13e</strain>
    </source>
</reference>
<dbReference type="SUPFAM" id="SSF53383">
    <property type="entry name" value="PLP-dependent transferases"/>
    <property type="match status" value="1"/>
</dbReference>
<dbReference type="Gene3D" id="3.90.1150.10">
    <property type="entry name" value="Aspartate Aminotransferase, domain 1"/>
    <property type="match status" value="1"/>
</dbReference>
<protein>
    <submittedName>
        <fullName evidence="3">Putative cysteine desulfurase</fullName>
        <ecNumber evidence="3">2.8.1.7</ecNumber>
    </submittedName>
</protein>
<dbReference type="Pfam" id="PF00266">
    <property type="entry name" value="Aminotran_5"/>
    <property type="match status" value="1"/>
</dbReference>
<dbReference type="InterPro" id="IPR015424">
    <property type="entry name" value="PyrdxlP-dep_Trfase"/>
</dbReference>
<dbReference type="KEGG" id="palw:PSAL_009310"/>
<dbReference type="Proteomes" id="UP000283786">
    <property type="component" value="Chromosome"/>
</dbReference>
<dbReference type="OrthoDB" id="9804366at2"/>
<dbReference type="Gene3D" id="3.40.640.10">
    <property type="entry name" value="Type I PLP-dependent aspartate aminotransferase-like (Major domain)"/>
    <property type="match status" value="1"/>
</dbReference>
<dbReference type="InterPro" id="IPR015422">
    <property type="entry name" value="PyrdxlP-dep_Trfase_small"/>
</dbReference>
<keyword evidence="3" id="KW-0808">Transferase</keyword>
<feature type="domain" description="Aminotransferase class V" evidence="2">
    <location>
        <begin position="44"/>
        <end position="447"/>
    </location>
</feature>
<dbReference type="EC" id="2.8.1.7" evidence="3"/>
<dbReference type="AlphaFoldDB" id="A0A418SEG7"/>
<proteinExistence type="predicted"/>
<dbReference type="PANTHER" id="PTHR43686:SF1">
    <property type="entry name" value="AMINOTRAN_5 DOMAIN-CONTAINING PROTEIN"/>
    <property type="match status" value="1"/>
</dbReference>
<dbReference type="InterPro" id="IPR015421">
    <property type="entry name" value="PyrdxlP-dep_Trfase_major"/>
</dbReference>
<evidence type="ECO:0000313" key="4">
    <source>
        <dbReference type="Proteomes" id="UP000283786"/>
    </source>
</evidence>
<accession>A0A418SEG7</accession>
<gene>
    <name evidence="3" type="primary">csd</name>
    <name evidence="3" type="ORF">PSAL_009310</name>
</gene>
<dbReference type="GO" id="GO:0031071">
    <property type="term" value="F:cysteine desulfurase activity"/>
    <property type="evidence" value="ECO:0007669"/>
    <property type="project" value="UniProtKB-EC"/>
</dbReference>
<evidence type="ECO:0000259" key="2">
    <source>
        <dbReference type="Pfam" id="PF00266"/>
    </source>
</evidence>
<dbReference type="RefSeq" id="WP_119840100.1">
    <property type="nucleotide sequence ID" value="NZ_CP060436.1"/>
</dbReference>
<sequence length="479" mass="50606">MTTATAQDLLDTFRAALPKGADMATGLIGKDAGFDGPFGHKTLVYADYVASGRALMPVEQFMLEQVLPFYANSHTEASHCGGFMTRLRNAARQTIAAHCGADDQHAVIFAGAGATAGINRLVRLLGADQGRVKVILGPYEHHSNILPWRESGAEVVMLPEAPEGGPDIDALEAELASGAGHDRVICAFSAASNVTGIIADVEGLTRRVKAAGALMVWDYAGGAPYLPMQMQPGPDAGIDALVFSPHKFIGGPGASGVLVMRRDAPVIDRPSLPGGGTVRFVSAEAHDYTDSLEHREEAGTPNVVGDIRAALAVIVKEEIGATFLGQRNRDLAHRGLTALQDTPMIALLGPDAETGPDRLPILSFCLRHPEGGHVHQQLATRLLSDRYGIQARGGCACAGPYVLRLLGLEGAAAGLRTAILSGRELEKPGFVRLNLSVLMSDAEVDYLLDSLRALAKEAPEFIDIYDADPKRAIFTATAA</sequence>
<organism evidence="3 4">
    <name type="scientific">Pseudooceanicola algae</name>
    <dbReference type="NCBI Taxonomy" id="1537215"/>
    <lineage>
        <taxon>Bacteria</taxon>
        <taxon>Pseudomonadati</taxon>
        <taxon>Pseudomonadota</taxon>
        <taxon>Alphaproteobacteria</taxon>
        <taxon>Rhodobacterales</taxon>
        <taxon>Paracoccaceae</taxon>
        <taxon>Pseudooceanicola</taxon>
    </lineage>
</organism>